<keyword evidence="5 11" id="KW-1133">Transmembrane helix</keyword>
<feature type="transmembrane region" description="Helical" evidence="11">
    <location>
        <begin position="203"/>
        <end position="222"/>
    </location>
</feature>
<dbReference type="InterPro" id="IPR050332">
    <property type="entry name" value="GPCR_2"/>
</dbReference>
<evidence type="ECO:0000256" key="5">
    <source>
        <dbReference type="ARBA" id="ARBA00022989"/>
    </source>
</evidence>
<dbReference type="InterPro" id="IPR017981">
    <property type="entry name" value="GPCR_2-like_7TM"/>
</dbReference>
<keyword evidence="10" id="KW-0807">Transducer</keyword>
<dbReference type="AlphaFoldDB" id="U3U4H7"/>
<keyword evidence="3" id="KW-1003">Cell membrane</keyword>
<evidence type="ECO:0000259" key="13">
    <source>
        <dbReference type="PROSITE" id="PS50261"/>
    </source>
</evidence>
<comment type="similarity">
    <text evidence="2">Belongs to the G-protein coupled receptor 2 family.</text>
</comment>
<evidence type="ECO:0000256" key="8">
    <source>
        <dbReference type="ARBA" id="ARBA00023170"/>
    </source>
</evidence>
<evidence type="ECO:0000256" key="4">
    <source>
        <dbReference type="ARBA" id="ARBA00022692"/>
    </source>
</evidence>
<feature type="transmembrane region" description="Helical" evidence="11">
    <location>
        <begin position="154"/>
        <end position="174"/>
    </location>
</feature>
<dbReference type="GO" id="GO:0005886">
    <property type="term" value="C:plasma membrane"/>
    <property type="evidence" value="ECO:0007669"/>
    <property type="project" value="UniProtKB-SubCell"/>
</dbReference>
<evidence type="ECO:0000313" key="14">
    <source>
        <dbReference type="EMBL" id="BAO01101.1"/>
    </source>
</evidence>
<keyword evidence="4 11" id="KW-0812">Transmembrane</keyword>
<evidence type="ECO:0000256" key="9">
    <source>
        <dbReference type="ARBA" id="ARBA00023180"/>
    </source>
</evidence>
<dbReference type="PROSITE" id="PS50261">
    <property type="entry name" value="G_PROTEIN_RECEP_F2_4"/>
    <property type="match status" value="1"/>
</dbReference>
<dbReference type="Pfam" id="PF00002">
    <property type="entry name" value="7tm_2"/>
    <property type="match status" value="1"/>
</dbReference>
<dbReference type="Gene3D" id="4.10.1240.10">
    <property type="entry name" value="GPCR, family 2, extracellular hormone receptor domain"/>
    <property type="match status" value="1"/>
</dbReference>
<evidence type="ECO:0000256" key="7">
    <source>
        <dbReference type="ARBA" id="ARBA00023136"/>
    </source>
</evidence>
<evidence type="ECO:0000256" key="11">
    <source>
        <dbReference type="SAM" id="Phobius"/>
    </source>
</evidence>
<evidence type="ECO:0000256" key="10">
    <source>
        <dbReference type="ARBA" id="ARBA00023224"/>
    </source>
</evidence>
<dbReference type="GO" id="GO:0007218">
    <property type="term" value="P:neuropeptide signaling pathway"/>
    <property type="evidence" value="ECO:0007669"/>
    <property type="project" value="UniProtKB-KW"/>
</dbReference>
<feature type="transmembrane region" description="Helical" evidence="11">
    <location>
        <begin position="314"/>
        <end position="335"/>
    </location>
</feature>
<dbReference type="PROSITE" id="PS50227">
    <property type="entry name" value="G_PROTEIN_RECEP_F2_3"/>
    <property type="match status" value="1"/>
</dbReference>
<reference evidence="14" key="1">
    <citation type="journal article" date="2014" name="Peptides">
        <title>Transcriptome analysis of neuropeptides and G-protein coupled receptors (GPCRs) for neuropeptides in the brown planthopper Nilaparvata lugens.</title>
        <authorList>
            <person name="Tanaka Y."/>
            <person name="Suetsugu Y."/>
            <person name="Yamamoto K."/>
            <person name="Noda H."/>
            <person name="Shinoda T."/>
        </authorList>
    </citation>
    <scope>NUCLEOTIDE SEQUENCE</scope>
</reference>
<dbReference type="GO" id="GO:0007188">
    <property type="term" value="P:adenylate cyclase-modulating G protein-coupled receptor signaling pathway"/>
    <property type="evidence" value="ECO:0007669"/>
    <property type="project" value="TreeGrafter"/>
</dbReference>
<dbReference type="PANTHER" id="PTHR45620">
    <property type="entry name" value="PDF RECEPTOR-LIKE PROTEIN-RELATED"/>
    <property type="match status" value="1"/>
</dbReference>
<dbReference type="InterPro" id="IPR017983">
    <property type="entry name" value="GPCR_2_secretin-like_CS"/>
</dbReference>
<dbReference type="InterPro" id="IPR001879">
    <property type="entry name" value="GPCR_2_extracellular_dom"/>
</dbReference>
<dbReference type="PANTHER" id="PTHR45620:SF32">
    <property type="entry name" value="DIURETIC HORMONE 31 RECEPTOR, ISOFORM C"/>
    <property type="match status" value="1"/>
</dbReference>
<evidence type="ECO:0000256" key="6">
    <source>
        <dbReference type="ARBA" id="ARBA00023040"/>
    </source>
</evidence>
<accession>U3U4H7</accession>
<gene>
    <name evidence="14" type="primary">nngr-b1</name>
</gene>
<evidence type="ECO:0000256" key="2">
    <source>
        <dbReference type="ARBA" id="ARBA00005314"/>
    </source>
</evidence>
<organism evidence="14">
    <name type="scientific">Nilaparvata lugens</name>
    <name type="common">Brown planthopper</name>
    <dbReference type="NCBI Taxonomy" id="108931"/>
    <lineage>
        <taxon>Eukaryota</taxon>
        <taxon>Metazoa</taxon>
        <taxon>Ecdysozoa</taxon>
        <taxon>Arthropoda</taxon>
        <taxon>Hexapoda</taxon>
        <taxon>Insecta</taxon>
        <taxon>Pterygota</taxon>
        <taxon>Neoptera</taxon>
        <taxon>Paraneoptera</taxon>
        <taxon>Hemiptera</taxon>
        <taxon>Auchenorrhyncha</taxon>
        <taxon>Fulgoroidea</taxon>
        <taxon>Delphacidae</taxon>
        <taxon>Delphacinae</taxon>
        <taxon>Nilaparvata</taxon>
    </lineage>
</organism>
<dbReference type="GO" id="GO:0008528">
    <property type="term" value="F:G protein-coupled peptide receptor activity"/>
    <property type="evidence" value="ECO:0007669"/>
    <property type="project" value="TreeGrafter"/>
</dbReference>
<proteinExistence type="evidence at transcript level"/>
<feature type="transmembrane region" description="Helical" evidence="11">
    <location>
        <begin position="355"/>
        <end position="378"/>
    </location>
</feature>
<feature type="transmembrane region" description="Helical" evidence="11">
    <location>
        <begin position="124"/>
        <end position="142"/>
    </location>
</feature>
<name>U3U4H7_NILLU</name>
<keyword evidence="7 11" id="KW-0472">Membrane</keyword>
<dbReference type="OrthoDB" id="6160250at2759"/>
<feature type="domain" description="G-protein coupled receptors family 2 profile 2" evidence="13">
    <location>
        <begin position="117"/>
        <end position="373"/>
    </location>
</feature>
<evidence type="ECO:0000259" key="12">
    <source>
        <dbReference type="PROSITE" id="PS50227"/>
    </source>
</evidence>
<dbReference type="InterPro" id="IPR000832">
    <property type="entry name" value="GPCR_2_secretin-like"/>
</dbReference>
<keyword evidence="6" id="KW-0297">G-protein coupled receptor</keyword>
<feature type="domain" description="G-protein coupled receptors family 2 profile 1" evidence="12">
    <location>
        <begin position="23"/>
        <end position="109"/>
    </location>
</feature>
<feature type="transmembrane region" description="Helical" evidence="11">
    <location>
        <begin position="234"/>
        <end position="253"/>
    </location>
</feature>
<keyword evidence="14" id="KW-0527">Neuropeptide</keyword>
<dbReference type="Gene3D" id="1.20.1070.10">
    <property type="entry name" value="Rhodopsin 7-helix transmembrane proteins"/>
    <property type="match status" value="1"/>
</dbReference>
<sequence>MTGSNNTTEIVYEQEIIKQKYQQCMVQLELSNQTGPHFKEPYCKGVFDGWSCWPDTPAGTVAFAPCPEFITGFDPTFIAHKDCTANGTWFKHPISGLVWSNYTTCVNMEDLDWSQKINTLYETGYAISLVALLLSLIILSYFKSLRCPRITLHMNLFTSFAINNLLWLLWYRLIVPYPDIVKQNGVWCQCLHVILHYFLLTNYSWMFGEGFYLHTLLVSAFISEERLVKWLTRLAWIIPFIFITIYMKLRLFFGQTDKCWIEDSPYMSVLTVLVCCSMVLNLIFLCNIVRVLLTKLRSTPSGMASSTSQAPSRSLLQALRATLLLLPLLGLNYLVTPFRPHKGHPWEKYYELTSAITASFQGLCVATLFCFCNGEVIAQIRRRWQYIMFRPRANSYTATTVSFVRSTACPNTGEDNV</sequence>
<dbReference type="InterPro" id="IPR036445">
    <property type="entry name" value="GPCR_2_extracell_dom_sf"/>
</dbReference>
<dbReference type="PROSITE" id="PS00649">
    <property type="entry name" value="G_PROTEIN_RECEP_F2_1"/>
    <property type="match status" value="1"/>
</dbReference>
<dbReference type="PRINTS" id="PR00249">
    <property type="entry name" value="GPCRSECRETIN"/>
</dbReference>
<dbReference type="GO" id="GO:0007166">
    <property type="term" value="P:cell surface receptor signaling pathway"/>
    <property type="evidence" value="ECO:0007669"/>
    <property type="project" value="InterPro"/>
</dbReference>
<dbReference type="Pfam" id="PF02793">
    <property type="entry name" value="HRM"/>
    <property type="match status" value="1"/>
</dbReference>
<keyword evidence="9" id="KW-0325">Glycoprotein</keyword>
<dbReference type="CDD" id="cd15260">
    <property type="entry name" value="7tmB1_NPR_B4_insect-like"/>
    <property type="match status" value="1"/>
</dbReference>
<dbReference type="SMART" id="SM00008">
    <property type="entry name" value="HormR"/>
    <property type="match status" value="1"/>
</dbReference>
<keyword evidence="8" id="KW-0675">Receptor</keyword>
<dbReference type="SUPFAM" id="SSF111418">
    <property type="entry name" value="Hormone receptor domain"/>
    <property type="match status" value="1"/>
</dbReference>
<dbReference type="EMBL" id="AB817334">
    <property type="protein sequence ID" value="BAO01101.1"/>
    <property type="molecule type" value="mRNA"/>
</dbReference>
<feature type="transmembrane region" description="Helical" evidence="11">
    <location>
        <begin position="265"/>
        <end position="293"/>
    </location>
</feature>
<protein>
    <submittedName>
        <fullName evidence="14">Neuropeptide GPCR B1</fullName>
    </submittedName>
</protein>
<evidence type="ECO:0000256" key="3">
    <source>
        <dbReference type="ARBA" id="ARBA00022475"/>
    </source>
</evidence>
<evidence type="ECO:0000256" key="1">
    <source>
        <dbReference type="ARBA" id="ARBA00004651"/>
    </source>
</evidence>
<comment type="subcellular location">
    <subcellularLocation>
        <location evidence="1">Cell membrane</location>
        <topology evidence="1">Multi-pass membrane protein</topology>
    </subcellularLocation>
</comment>